<proteinExistence type="predicted"/>
<gene>
    <name evidence="1" type="ORF">H3C67_00035</name>
</gene>
<accession>A0A952DTX9</accession>
<dbReference type="AlphaFoldDB" id="A0A952DTX9"/>
<comment type="caution">
    <text evidence="1">The sequence shown here is derived from an EMBL/GenBank/DDBJ whole genome shotgun (WGS) entry which is preliminary data.</text>
</comment>
<feature type="non-terminal residue" evidence="1">
    <location>
        <position position="303"/>
    </location>
</feature>
<reference evidence="1" key="1">
    <citation type="journal article" date="2022" name="ISME J.">
        <title>A general approach to explore prokaryotic protein glycosylation reveals the unique surface layer modulation of an anammox bacterium.</title>
        <authorList>
            <person name="Pabst M."/>
            <person name="Grouzdev D.S."/>
            <person name="Lawson C.E."/>
            <person name="Kleikamp H.B.C."/>
            <person name="de Ram C."/>
            <person name="Louwen R."/>
            <person name="Lin Y.M."/>
            <person name="Lucker S."/>
            <person name="van Loosdrecht M.C.M."/>
            <person name="Laureni M."/>
        </authorList>
    </citation>
    <scope>NUCLEOTIDE SEQUENCE</scope>
    <source>
        <strain evidence="1">BROCD043</strain>
    </source>
</reference>
<organism evidence="1 2">
    <name type="scientific">Candidatus Dojkabacteria bacterium</name>
    <dbReference type="NCBI Taxonomy" id="2099670"/>
    <lineage>
        <taxon>Bacteria</taxon>
        <taxon>Candidatus Dojkabacteria</taxon>
    </lineage>
</organism>
<dbReference type="EMBL" id="JACFOF010000001">
    <property type="protein sequence ID" value="MBW7953164.1"/>
    <property type="molecule type" value="Genomic_DNA"/>
</dbReference>
<evidence type="ECO:0000313" key="2">
    <source>
        <dbReference type="Proteomes" id="UP000781173"/>
    </source>
</evidence>
<evidence type="ECO:0000313" key="1">
    <source>
        <dbReference type="EMBL" id="MBW7953164.1"/>
    </source>
</evidence>
<protein>
    <submittedName>
        <fullName evidence="1">Uncharacterized protein</fullName>
    </submittedName>
</protein>
<dbReference type="Proteomes" id="UP000781173">
    <property type="component" value="Unassembled WGS sequence"/>
</dbReference>
<name>A0A952DTX9_9BACT</name>
<sequence length="303" mass="34410">MAEPLTDQNTNHQEHLFAPRNIRELIDHFLEAGKTITSADSIHSLYDHAQVMINFIKTNDGKIIEAEELAIVISGIIKLNSERTQNNDSDSWIQNYIHSVGSLRDEDSKHTAYYALGIALAKEQAKLCVEGWKCKYLDPQIPLAEHNSRLGITQQEVSDLILGQVPIPDERLMDFRLPVFADIILQVLNENDLEAIRLLALENLASLTLAEERNPRLNWMNAQEALGMHSTMMEMLGEDDLAMELRNRALMQLVPEHFLQKAVAHISSVEELYQKSNNINAILKSSWKKTMNRLQLTEAGIHI</sequence>